<keyword evidence="4" id="KW-0966">Cell projection</keyword>
<dbReference type="Gene3D" id="1.20.890.10">
    <property type="entry name" value="cAMP-dependent protein kinase regulatory subunit, dimerization-anchoring domain"/>
    <property type="match status" value="1"/>
</dbReference>
<dbReference type="InterPro" id="IPR047844">
    <property type="entry name" value="ROP_DD"/>
</dbReference>
<evidence type="ECO:0000313" key="6">
    <source>
        <dbReference type="EMBL" id="AFX73013.1"/>
    </source>
</evidence>
<keyword evidence="6" id="KW-0418">Kinase</keyword>
<organism evidence="6">
    <name type="scientific">Spirometra erinaceieuropaei</name>
    <name type="common">Tapeworm</name>
    <name type="synonym">Spirometra erinacei</name>
    <dbReference type="NCBI Taxonomy" id="99802"/>
    <lineage>
        <taxon>Eukaryota</taxon>
        <taxon>Metazoa</taxon>
        <taxon>Spiralia</taxon>
        <taxon>Lophotrochozoa</taxon>
        <taxon>Platyhelminthes</taxon>
        <taxon>Cestoda</taxon>
        <taxon>Eucestoda</taxon>
        <taxon>Diphyllobothriidea</taxon>
        <taxon>Diphyllobothriidae</taxon>
        <taxon>Spirometra</taxon>
    </lineage>
</organism>
<dbReference type="EMBL" id="JQ913050">
    <property type="protein sequence ID" value="AFX73013.1"/>
    <property type="molecule type" value="mRNA"/>
</dbReference>
<evidence type="ECO:0000256" key="2">
    <source>
        <dbReference type="ARBA" id="ARBA00022846"/>
    </source>
</evidence>
<dbReference type="SUPFAM" id="SSF47391">
    <property type="entry name" value="Dimerization-anchoring domain of cAMP-dependent PK regulatory subunit"/>
    <property type="match status" value="1"/>
</dbReference>
<accession>K7X0U8</accession>
<dbReference type="PANTHER" id="PTHR14952:SF9">
    <property type="entry name" value="EF-HAND DOMAIN-CONTAINING PROTEIN"/>
    <property type="match status" value="1"/>
</dbReference>
<evidence type="ECO:0000256" key="1">
    <source>
        <dbReference type="ARBA" id="ARBA00004230"/>
    </source>
</evidence>
<comment type="similarity">
    <text evidence="5">Belongs to the ropporin family.</text>
</comment>
<dbReference type="GO" id="GO:0016301">
    <property type="term" value="F:kinase activity"/>
    <property type="evidence" value="ECO:0007669"/>
    <property type="project" value="UniProtKB-KW"/>
</dbReference>
<keyword evidence="2" id="KW-0282">Flagellum</keyword>
<reference evidence="6" key="1">
    <citation type="submission" date="2012-04" db="EMBL/GenBank/DDBJ databases">
        <authorList>
            <person name="Lu G."/>
            <person name="Lu Y.J."/>
            <person name="Fan Z.G."/>
        </authorList>
    </citation>
    <scope>NUCLEOTIDE SEQUENCE</scope>
</reference>
<dbReference type="AlphaFoldDB" id="K7X0U8"/>
<evidence type="ECO:0000256" key="4">
    <source>
        <dbReference type="ARBA" id="ARBA00023273"/>
    </source>
</evidence>
<dbReference type="GO" id="GO:0031514">
    <property type="term" value="C:motile cilium"/>
    <property type="evidence" value="ECO:0007669"/>
    <property type="project" value="UniProtKB-SubCell"/>
</dbReference>
<keyword evidence="3" id="KW-0969">Cilium</keyword>
<protein>
    <submittedName>
        <fullName evidence="6">cAMP-dependent protein kinase regulatory subunit</fullName>
    </submittedName>
</protein>
<proteinExistence type="evidence at transcript level"/>
<sequence length="228" mass="26122">MSVVEEPYYCHEQIEIPPALPDIMKQFTKAAIRTQPKDPLEWSYEYFRALANKGVPPVKERLEMPISSQKNDTGLTPGMLRILNNQLGTTDKKSAGRVLQCKVEEKWLALALPLERLQEIWRIGNFGQDVKWLHFLSLAATQIAPSLAQTLCLLCELLTSEKDNASPPISFDLFCEIYRYLGSVDPNLPTEHIEQIIQNLTFEAQQHCGRISKREFLRFNVHPNQCNI</sequence>
<keyword evidence="6" id="KW-0808">Transferase</keyword>
<dbReference type="PANTHER" id="PTHR14952">
    <property type="entry name" value="ROPPORIN-1-LIKE PROTEIN"/>
    <property type="match status" value="1"/>
</dbReference>
<evidence type="ECO:0000256" key="5">
    <source>
        <dbReference type="ARBA" id="ARBA00035651"/>
    </source>
</evidence>
<comment type="subcellular location">
    <subcellularLocation>
        <location evidence="1">Cell projection</location>
        <location evidence="1">Cilium</location>
        <location evidence="1">Flagellum</location>
    </subcellularLocation>
</comment>
<evidence type="ECO:0000256" key="3">
    <source>
        <dbReference type="ARBA" id="ARBA00023069"/>
    </source>
</evidence>
<dbReference type="CDD" id="cd23019">
    <property type="entry name" value="DD_ROP"/>
    <property type="match status" value="1"/>
</dbReference>
<name>K7X0U8_SPIER</name>